<evidence type="ECO:0000313" key="1">
    <source>
        <dbReference type="EMBL" id="KKN23029.1"/>
    </source>
</evidence>
<accession>A0A0F9NYT8</accession>
<comment type="caution">
    <text evidence="1">The sequence shown here is derived from an EMBL/GenBank/DDBJ whole genome shotgun (WGS) entry which is preliminary data.</text>
</comment>
<reference evidence="1" key="1">
    <citation type="journal article" date="2015" name="Nature">
        <title>Complex archaea that bridge the gap between prokaryotes and eukaryotes.</title>
        <authorList>
            <person name="Spang A."/>
            <person name="Saw J.H."/>
            <person name="Jorgensen S.L."/>
            <person name="Zaremba-Niedzwiedzka K."/>
            <person name="Martijn J."/>
            <person name="Lind A.E."/>
            <person name="van Eijk R."/>
            <person name="Schleper C."/>
            <person name="Guy L."/>
            <person name="Ettema T.J."/>
        </authorList>
    </citation>
    <scope>NUCLEOTIDE SEQUENCE</scope>
</reference>
<protein>
    <submittedName>
        <fullName evidence="1">Uncharacterized protein</fullName>
    </submittedName>
</protein>
<name>A0A0F9NYT8_9ZZZZ</name>
<dbReference type="EMBL" id="LAZR01003011">
    <property type="protein sequence ID" value="KKN23029.1"/>
    <property type="molecule type" value="Genomic_DNA"/>
</dbReference>
<organism evidence="1">
    <name type="scientific">marine sediment metagenome</name>
    <dbReference type="NCBI Taxonomy" id="412755"/>
    <lineage>
        <taxon>unclassified sequences</taxon>
        <taxon>metagenomes</taxon>
        <taxon>ecological metagenomes</taxon>
    </lineage>
</organism>
<proteinExistence type="predicted"/>
<gene>
    <name evidence="1" type="ORF">LCGC14_0909000</name>
</gene>
<dbReference type="AlphaFoldDB" id="A0A0F9NYT8"/>
<sequence length="141" mass="15305">MANEIQVRASLQIKKDNLDYSSKPTSFKADMTGSKGPSPGALTATVDGIDVDFSELTTPGMCRIQNLDPDNFVEYGIWDPEGSTFYPLGEVLPGESYPLRLSRNLQEEFMTGTGTTGADTNRLRIKADTASCDVVVEAFEA</sequence>